<organism evidence="1 2">
    <name type="scientific">Pelomonas candidula</name>
    <dbReference type="NCBI Taxonomy" id="3299025"/>
    <lineage>
        <taxon>Bacteria</taxon>
        <taxon>Pseudomonadati</taxon>
        <taxon>Pseudomonadota</taxon>
        <taxon>Betaproteobacteria</taxon>
        <taxon>Burkholderiales</taxon>
        <taxon>Sphaerotilaceae</taxon>
        <taxon>Roseateles</taxon>
    </lineage>
</organism>
<protein>
    <submittedName>
        <fullName evidence="1">Uncharacterized protein</fullName>
    </submittedName>
</protein>
<proteinExistence type="predicted"/>
<name>A0ABW7HGI5_9BURK</name>
<sequence>MTPSHTVFSPDERSKLPEINDTIDERRNALLKRIKTHLVFELARCVRECPPAHLAHLALGSQELGVSIRSDNLTFSVRFVRDLDVGMADPFEPRARIEYLLPDIPAVANAPGTPDFAEEMAHMAGLSEAEWIKILLRTMSAPKRLAALMRDPLIVDEVRNRVQATFENHYLPLLDDEPEAILCWTCERLKDKAWLDERRRLRAKAKRLAAAKSA</sequence>
<gene>
    <name evidence="1" type="ORF">ACG04R_18160</name>
</gene>
<evidence type="ECO:0000313" key="1">
    <source>
        <dbReference type="EMBL" id="MFG6488617.1"/>
    </source>
</evidence>
<dbReference type="Proteomes" id="UP001606134">
    <property type="component" value="Unassembled WGS sequence"/>
</dbReference>
<keyword evidence="2" id="KW-1185">Reference proteome</keyword>
<dbReference type="RefSeq" id="WP_394413862.1">
    <property type="nucleotide sequence ID" value="NZ_JBIGIC010000009.1"/>
</dbReference>
<reference evidence="1 2" key="1">
    <citation type="submission" date="2024-08" db="EMBL/GenBank/DDBJ databases">
        <authorList>
            <person name="Lu H."/>
        </authorList>
    </citation>
    <scope>NUCLEOTIDE SEQUENCE [LARGE SCALE GENOMIC DNA]</scope>
    <source>
        <strain evidence="1 2">BYS78W</strain>
    </source>
</reference>
<evidence type="ECO:0000313" key="2">
    <source>
        <dbReference type="Proteomes" id="UP001606134"/>
    </source>
</evidence>
<accession>A0ABW7HGI5</accession>
<comment type="caution">
    <text evidence="1">The sequence shown here is derived from an EMBL/GenBank/DDBJ whole genome shotgun (WGS) entry which is preliminary data.</text>
</comment>
<dbReference type="EMBL" id="JBIGIC010000009">
    <property type="protein sequence ID" value="MFG6488617.1"/>
    <property type="molecule type" value="Genomic_DNA"/>
</dbReference>